<dbReference type="AlphaFoldDB" id="W2VWH7"/>
<reference evidence="1 2" key="1">
    <citation type="submission" date="2013-11" db="EMBL/GenBank/DDBJ databases">
        <title>The Genome Sequence of Phytophthora parasitica CJ01A1.</title>
        <authorList>
            <consortium name="The Broad Institute Genomics Platform"/>
            <person name="Russ C."/>
            <person name="Tyler B."/>
            <person name="Panabieres F."/>
            <person name="Shan W."/>
            <person name="Tripathy S."/>
            <person name="Grunwald N."/>
            <person name="Machado M."/>
            <person name="Johnson C.S."/>
            <person name="Walker B."/>
            <person name="Young S.K."/>
            <person name="Zeng Q."/>
            <person name="Gargeya S."/>
            <person name="Fitzgerald M."/>
            <person name="Haas B."/>
            <person name="Abouelleil A."/>
            <person name="Allen A.W."/>
            <person name="Alvarado L."/>
            <person name="Arachchi H.M."/>
            <person name="Berlin A.M."/>
            <person name="Chapman S.B."/>
            <person name="Gainer-Dewar J."/>
            <person name="Goldberg J."/>
            <person name="Griggs A."/>
            <person name="Gujja S."/>
            <person name="Hansen M."/>
            <person name="Howarth C."/>
            <person name="Imamovic A."/>
            <person name="Ireland A."/>
            <person name="Larimer J."/>
            <person name="McCowan C."/>
            <person name="Murphy C."/>
            <person name="Pearson M."/>
            <person name="Poon T.W."/>
            <person name="Priest M."/>
            <person name="Roberts A."/>
            <person name="Saif S."/>
            <person name="Shea T."/>
            <person name="Sisk P."/>
            <person name="Sykes S."/>
            <person name="Wortman J."/>
            <person name="Nusbaum C."/>
            <person name="Birren B."/>
        </authorList>
    </citation>
    <scope>NUCLEOTIDE SEQUENCE [LARGE SCALE GENOMIC DNA]</scope>
    <source>
        <strain evidence="1 2">CJ01A1</strain>
    </source>
</reference>
<gene>
    <name evidence="1" type="ORF">F441_20407</name>
</gene>
<evidence type="ECO:0000313" key="1">
    <source>
        <dbReference type="EMBL" id="ETP02541.1"/>
    </source>
</evidence>
<accession>W2VWH7</accession>
<feature type="non-terminal residue" evidence="1">
    <location>
        <position position="1"/>
    </location>
</feature>
<dbReference type="EMBL" id="ANIX01004047">
    <property type="protein sequence ID" value="ETP02541.1"/>
    <property type="molecule type" value="Genomic_DNA"/>
</dbReference>
<sequence length="82" mass="9395">RLRTWPAHEFLHAKRDWNQSADRLANTALHQQKGTVVTSEADCNDLVVLKRLQELLLLKDEGSVVRMVATTRLRTRSKNSAE</sequence>
<protein>
    <submittedName>
        <fullName evidence="1">Uncharacterized protein</fullName>
    </submittedName>
</protein>
<organism evidence="1 2">
    <name type="scientific">Phytophthora nicotianae CJ01A1</name>
    <dbReference type="NCBI Taxonomy" id="1317063"/>
    <lineage>
        <taxon>Eukaryota</taxon>
        <taxon>Sar</taxon>
        <taxon>Stramenopiles</taxon>
        <taxon>Oomycota</taxon>
        <taxon>Peronosporomycetes</taxon>
        <taxon>Peronosporales</taxon>
        <taxon>Peronosporaceae</taxon>
        <taxon>Phytophthora</taxon>
    </lineage>
</organism>
<proteinExistence type="predicted"/>
<evidence type="ECO:0000313" key="2">
    <source>
        <dbReference type="Proteomes" id="UP000018958"/>
    </source>
</evidence>
<comment type="caution">
    <text evidence="1">The sequence shown here is derived from an EMBL/GenBank/DDBJ whole genome shotgun (WGS) entry which is preliminary data.</text>
</comment>
<dbReference type="Proteomes" id="UP000018958">
    <property type="component" value="Unassembled WGS sequence"/>
</dbReference>
<feature type="non-terminal residue" evidence="1">
    <location>
        <position position="82"/>
    </location>
</feature>
<name>W2VWH7_PHYNI</name>